<dbReference type="Gene3D" id="3.40.220.10">
    <property type="entry name" value="Leucine Aminopeptidase, subunit E, domain 1"/>
    <property type="match status" value="3"/>
</dbReference>
<comment type="similarity">
    <text evidence="6">Belongs to the ARTD/PARP family.</text>
</comment>
<dbReference type="CDD" id="cd02907">
    <property type="entry name" value="Macro_Af1521_BAL-like"/>
    <property type="match status" value="1"/>
</dbReference>
<dbReference type="Gene3D" id="3.90.228.10">
    <property type="match status" value="1"/>
</dbReference>
<dbReference type="InterPro" id="IPR057044">
    <property type="entry name" value="PARP14_KH_1"/>
</dbReference>
<keyword evidence="5" id="KW-0539">Nucleus</keyword>
<dbReference type="SMART" id="SM00506">
    <property type="entry name" value="A1pp"/>
    <property type="match status" value="3"/>
</dbReference>
<dbReference type="EC" id="2.4.2.-" evidence="7"/>
<dbReference type="InterPro" id="IPR043472">
    <property type="entry name" value="Macro_dom-like"/>
</dbReference>
<dbReference type="PROSITE" id="PS51154">
    <property type="entry name" value="MACRO"/>
    <property type="match status" value="3"/>
</dbReference>
<dbReference type="Pfam" id="PF23084">
    <property type="entry name" value="KH_PARP14_1"/>
    <property type="match status" value="1"/>
</dbReference>
<dbReference type="GO" id="GO:0003714">
    <property type="term" value="F:transcription corepressor activity"/>
    <property type="evidence" value="ECO:0007669"/>
    <property type="project" value="TreeGrafter"/>
</dbReference>
<dbReference type="PANTHER" id="PTHR14453">
    <property type="entry name" value="PARP/ZINC FINGER CCCH TYPE DOMAIN CONTAINING PROTEIN"/>
    <property type="match status" value="1"/>
</dbReference>
<dbReference type="Pfam" id="PF23253">
    <property type="entry name" value="KH_PARP14_6"/>
    <property type="match status" value="1"/>
</dbReference>
<evidence type="ECO:0000256" key="2">
    <source>
        <dbReference type="ARBA" id="ARBA00022676"/>
    </source>
</evidence>
<keyword evidence="4 7" id="KW-0520">NAD</keyword>
<evidence type="ECO:0000259" key="10">
    <source>
        <dbReference type="PROSITE" id="PS51154"/>
    </source>
</evidence>
<dbReference type="InterPro" id="IPR012677">
    <property type="entry name" value="Nucleotide-bd_a/b_plait_sf"/>
</dbReference>
<evidence type="ECO:0000256" key="7">
    <source>
        <dbReference type="RuleBase" id="RU362114"/>
    </source>
</evidence>
<dbReference type="InterPro" id="IPR002589">
    <property type="entry name" value="Macro_dom"/>
</dbReference>
<evidence type="ECO:0000313" key="12">
    <source>
        <dbReference type="Proteomes" id="UP000694406"/>
    </source>
</evidence>
<evidence type="ECO:0000256" key="6">
    <source>
        <dbReference type="ARBA" id="ARBA00024347"/>
    </source>
</evidence>
<dbReference type="InterPro" id="IPR057045">
    <property type="entry name" value="PARP14_KH_3"/>
</dbReference>
<dbReference type="PROSITE" id="PS51059">
    <property type="entry name" value="PARP_CATALYTIC"/>
    <property type="match status" value="1"/>
</dbReference>
<evidence type="ECO:0000259" key="9">
    <source>
        <dbReference type="PROSITE" id="PS51059"/>
    </source>
</evidence>
<evidence type="ECO:0000256" key="3">
    <source>
        <dbReference type="ARBA" id="ARBA00022679"/>
    </source>
</evidence>
<evidence type="ECO:0000259" key="8">
    <source>
        <dbReference type="PROSITE" id="PS50918"/>
    </source>
</evidence>
<dbReference type="InterPro" id="IPR057043">
    <property type="entry name" value="PARP14_KH_2"/>
</dbReference>
<accession>A0A8C5SG90</accession>
<dbReference type="FunFam" id="3.90.228.10:FF:000008">
    <property type="entry name" value="Poly [ADP-ribose] polymerase"/>
    <property type="match status" value="1"/>
</dbReference>
<feature type="domain" description="WWE" evidence="8">
    <location>
        <begin position="1312"/>
        <end position="1388"/>
    </location>
</feature>
<dbReference type="Gene3D" id="3.30.70.330">
    <property type="match status" value="1"/>
</dbReference>
<dbReference type="Pfam" id="PF23251">
    <property type="entry name" value="KH_PARP14_4"/>
    <property type="match status" value="1"/>
</dbReference>
<evidence type="ECO:0000256" key="5">
    <source>
        <dbReference type="ARBA" id="ARBA00023242"/>
    </source>
</evidence>
<keyword evidence="2 7" id="KW-0328">Glycosyltransferase</keyword>
<dbReference type="GO" id="GO:0005634">
    <property type="term" value="C:nucleus"/>
    <property type="evidence" value="ECO:0007669"/>
    <property type="project" value="UniProtKB-SubCell"/>
</dbReference>
<feature type="domain" description="Macro" evidence="10">
    <location>
        <begin position="780"/>
        <end position="967"/>
    </location>
</feature>
<dbReference type="PANTHER" id="PTHR14453:SF89">
    <property type="entry name" value="PROTEIN MONO-ADP-RIBOSYLTRANSFERASE PARP14"/>
    <property type="match status" value="1"/>
</dbReference>
<comment type="subcellular location">
    <subcellularLocation>
        <location evidence="1">Nucleus</location>
    </subcellularLocation>
</comment>
<dbReference type="GeneTree" id="ENSGT00940000154311"/>
<dbReference type="Pfam" id="PF23252">
    <property type="entry name" value="KH_PARP14_5"/>
    <property type="match status" value="1"/>
</dbReference>
<dbReference type="GO" id="GO:0010629">
    <property type="term" value="P:negative regulation of gene expression"/>
    <property type="evidence" value="ECO:0007669"/>
    <property type="project" value="TreeGrafter"/>
</dbReference>
<reference evidence="11" key="1">
    <citation type="submission" date="2025-08" db="UniProtKB">
        <authorList>
            <consortium name="Ensembl"/>
        </authorList>
    </citation>
    <scope>IDENTIFICATION</scope>
</reference>
<keyword evidence="3 7" id="KW-0808">Transferase</keyword>
<dbReference type="InterPro" id="IPR057046">
    <property type="entry name" value="PARP14_KH_4"/>
</dbReference>
<proteinExistence type="inferred from homology"/>
<dbReference type="Pfam" id="PF01661">
    <property type="entry name" value="Macro"/>
    <property type="match status" value="3"/>
</dbReference>
<dbReference type="SUPFAM" id="SSF117839">
    <property type="entry name" value="WWE domain"/>
    <property type="match status" value="1"/>
</dbReference>
<dbReference type="GO" id="GO:1990404">
    <property type="term" value="F:NAD+-protein mono-ADP-ribosyltransferase activity"/>
    <property type="evidence" value="ECO:0007669"/>
    <property type="project" value="TreeGrafter"/>
</dbReference>
<dbReference type="Pfam" id="PF00644">
    <property type="entry name" value="PARP"/>
    <property type="match status" value="1"/>
</dbReference>
<dbReference type="InterPro" id="IPR052056">
    <property type="entry name" value="Mono-ARTD/PARP"/>
</dbReference>
<sequence>MPKSILVENISPEIPEDYIVIYFESKKHGGGLVLDISYIPEDNSAIITFQESKVVATILQQKHSLMNGPVSVYPYYKSLGAAVYGKERLQIKVPDPFSVSIDPYHWRFLQQNYCLLQEITLEMAGHSCEIKWPSEVCGNLEIMVHPSLDVSKRKRSLVKIWKEEALTVFKQILSRQKVVRREINSELWEVIRNSLVKDDILIITDASKREVILVGAAGSVKEAEEEMNMLIENVVRKMERERLTIEETVSITACKYAILCNCGLQENMCLAYPELKITYDASKELITLQGLPTEVFKIKSDILERMSSMVQKPVDIHSNIFVFLQHVDNESLSRLLFWTKKINAYYELSDKSVLLFGGILQDLHRAEEELKKDLTFQSIELEDCTVTKKNEWQELTEQLYKAYNCLGETIFIEEQEGKIVIAGYFKEVATTHQKLSDFVDNHTYIQRNIKTKSAAVVMYVQQEKSPKWNSLNGQGVKIHFGILRSRKVISLEGPRVAVLKGVELFQNILSSLHAISIAIDKPGAKSFFKEQEELYINGARQRFNCLIRIQEGTEEVEETGAEGNSYGEEQQSCYKVKLRNGILVVLQKADLTQCSADVVVNASNVELMHIGGLASRLLEAAGPELQKECKDQVRQHGSLKPGCAIITNAWKLPCKQVIHAVGPRWQSAEKEKCIKLLKQTVRESLKLADRCQHRSIAIPAISSGIFGFPLKECTHAIVTSIKESLEDFSENSCLKQIYLMDIRDDTVQAFSETLNEVFGPSLSTTYPFPKAKHSVAKIQPELEKLMTAEGLKIVLLKKGIEEAATDVIVNSVARDLQLDKGPLSKALLAKAGGELQVELTQEGQGKDIKEGCVLKTSGYDLSCLHVLHVVLPAWNQRKKSESKDLGSIIEECLKVTEQLSLSSITFPAIGTGNLGYPRQYVAKLFFDEVFKFSQAENPKYLKEVHFVLHSSDAATTQAFMDELNSRLSRSQTSSSVPKASSENFQKGSQAFFKPSSALKYGILKIGSVELQLEEGDITKQKTDAIVNITNQTFNLRNGVSKAIMEGAGPQVVKECNDLASQPHDNLICTQGGNLPCKNIIHLVHSGDIKNQVSETLMECEQRQFTSVVFPAIGTGIAKRDPVRVAESMIDAVVDYASTTSAPGVRKIKIIIFQPHLLDIFYESMQRKDVTASKSGGEMRTPKSFFSKVAEFFTTQKPAVEIKPALFFERTIEPAIFQICGDHQKNVESAAAWIKSLILESQNEYIISDESISNFGESEYKILEKLQKKLHIAIKLDNEASLPSLCICGITKDVLHASTEIQTMMRRIREDREEKSKADLLTNLVLWRYEDNGQYKSFDSLTNMQIEAAAQHQRLHELTINNRCYKVDPSKMQAVDDQGKCIALRRVEKVEDNLTTTIPEEWDAMEETMRLKVVELKPEMMEYKKVRDMFNLTCKEYTIQKIERIQNPYQMKAYQIKKQEMDAKNGSINNERLLFHGTDSTSVTHINSTGFNRSYAGLHAACYGNGTYFAVDSYYSAHDTYSQPDASGIKYMYLARVLVGEYCVGSKGLLVPHQKSGTDPTDLYDSVTDHLKTPNLFVIFNDIQAYPEYLITFHL</sequence>
<dbReference type="PROSITE" id="PS50918">
    <property type="entry name" value="WWE"/>
    <property type="match status" value="1"/>
</dbReference>
<dbReference type="Pfam" id="PF23249">
    <property type="entry name" value="KH_PARP14_3"/>
    <property type="match status" value="1"/>
</dbReference>
<dbReference type="Gene3D" id="3.30.720.50">
    <property type="match status" value="1"/>
</dbReference>
<evidence type="ECO:0000313" key="11">
    <source>
        <dbReference type="Ensembl" id="ENSLLTP00000017267.1"/>
    </source>
</evidence>
<dbReference type="GO" id="GO:0070212">
    <property type="term" value="P:protein poly-ADP-ribosylation"/>
    <property type="evidence" value="ECO:0007669"/>
    <property type="project" value="TreeGrafter"/>
</dbReference>
<dbReference type="InterPro" id="IPR054596">
    <property type="entry name" value="PARP14_WWE"/>
</dbReference>
<dbReference type="Ensembl" id="ENSLLTT00000017913.1">
    <property type="protein sequence ID" value="ENSLLTP00000017267.1"/>
    <property type="gene ID" value="ENSLLTG00000013130.1"/>
</dbReference>
<feature type="domain" description="PARP catalytic" evidence="9">
    <location>
        <begin position="1397"/>
        <end position="1594"/>
    </location>
</feature>
<feature type="domain" description="Macro" evidence="10">
    <location>
        <begin position="571"/>
        <end position="758"/>
    </location>
</feature>
<dbReference type="Pfam" id="PF23085">
    <property type="entry name" value="RRM_PARP14_3"/>
    <property type="match status" value="1"/>
</dbReference>
<dbReference type="InterPro" id="IPR037197">
    <property type="entry name" value="WWE_dom_sf"/>
</dbReference>
<dbReference type="SUPFAM" id="SSF56399">
    <property type="entry name" value="ADP-ribosylation"/>
    <property type="match status" value="1"/>
</dbReference>
<keyword evidence="12" id="KW-1185">Reference proteome</keyword>
<dbReference type="Pfam" id="PF22005">
    <property type="entry name" value="WWE_1"/>
    <property type="match status" value="1"/>
</dbReference>
<dbReference type="CDD" id="cd01439">
    <property type="entry name" value="TCCD_inducible_PARP_like"/>
    <property type="match status" value="1"/>
</dbReference>
<evidence type="ECO:0000256" key="4">
    <source>
        <dbReference type="ARBA" id="ARBA00023027"/>
    </source>
</evidence>
<dbReference type="Pfam" id="PF23254">
    <property type="entry name" value="KH_PARP14_8"/>
    <property type="match status" value="1"/>
</dbReference>
<protein>
    <recommendedName>
        <fullName evidence="7">Poly [ADP-ribose] polymerase</fullName>
        <shortName evidence="7">PARP</shortName>
        <ecNumber evidence="7">2.4.2.-</ecNumber>
    </recommendedName>
</protein>
<dbReference type="InterPro" id="IPR012317">
    <property type="entry name" value="Poly(ADP-ribose)pol_cat_dom"/>
</dbReference>
<dbReference type="InterPro" id="IPR004170">
    <property type="entry name" value="WWE_dom"/>
</dbReference>
<dbReference type="InterPro" id="IPR057048">
    <property type="entry name" value="PARP14_KH_6"/>
</dbReference>
<evidence type="ECO:0000256" key="1">
    <source>
        <dbReference type="ARBA" id="ARBA00004123"/>
    </source>
</evidence>
<dbReference type="GO" id="GO:0003950">
    <property type="term" value="F:NAD+ poly-ADP-ribosyltransferase activity"/>
    <property type="evidence" value="ECO:0007669"/>
    <property type="project" value="UniProtKB-UniRule"/>
</dbReference>
<dbReference type="GO" id="GO:0005737">
    <property type="term" value="C:cytoplasm"/>
    <property type="evidence" value="ECO:0007669"/>
    <property type="project" value="TreeGrafter"/>
</dbReference>
<dbReference type="Proteomes" id="UP000694406">
    <property type="component" value="Unplaced"/>
</dbReference>
<organism evidence="11 12">
    <name type="scientific">Laticauda laticaudata</name>
    <name type="common">Blue-ringed sea krait</name>
    <name type="synonym">Blue-lipped sea krait</name>
    <dbReference type="NCBI Taxonomy" id="8630"/>
    <lineage>
        <taxon>Eukaryota</taxon>
        <taxon>Metazoa</taxon>
        <taxon>Chordata</taxon>
        <taxon>Craniata</taxon>
        <taxon>Vertebrata</taxon>
        <taxon>Euteleostomi</taxon>
        <taxon>Lepidosauria</taxon>
        <taxon>Squamata</taxon>
        <taxon>Bifurcata</taxon>
        <taxon>Unidentata</taxon>
        <taxon>Episquamata</taxon>
        <taxon>Toxicofera</taxon>
        <taxon>Serpentes</taxon>
        <taxon>Colubroidea</taxon>
        <taxon>Elapidae</taxon>
        <taxon>Laticaudinae</taxon>
        <taxon>Laticauda</taxon>
    </lineage>
</organism>
<dbReference type="Pfam" id="PF23248">
    <property type="entry name" value="KH_PARP14_2"/>
    <property type="match status" value="1"/>
</dbReference>
<dbReference type="InterPro" id="IPR057049">
    <property type="entry name" value="PARP14_KH_8"/>
</dbReference>
<reference evidence="11" key="2">
    <citation type="submission" date="2025-09" db="UniProtKB">
        <authorList>
            <consortium name="Ensembl"/>
        </authorList>
    </citation>
    <scope>IDENTIFICATION</scope>
</reference>
<name>A0A8C5SG90_LATLA</name>
<feature type="domain" description="Macro" evidence="10">
    <location>
        <begin position="997"/>
        <end position="1168"/>
    </location>
</feature>
<dbReference type="InterPro" id="IPR057047">
    <property type="entry name" value="PARP14_KH_5"/>
</dbReference>
<dbReference type="SUPFAM" id="SSF52949">
    <property type="entry name" value="Macro domain-like"/>
    <property type="match status" value="3"/>
</dbReference>